<evidence type="ECO:0000313" key="4">
    <source>
        <dbReference type="Proteomes" id="UP001595900"/>
    </source>
</evidence>
<proteinExistence type="predicted"/>
<comment type="caution">
    <text evidence="3">The sequence shown here is derived from an EMBL/GenBank/DDBJ whole genome shotgun (WGS) entry which is preliminary data.</text>
</comment>
<dbReference type="RefSeq" id="WP_390231083.1">
    <property type="nucleotide sequence ID" value="NZ_JBHSCN010000006.1"/>
</dbReference>
<dbReference type="EMBL" id="JBHSCN010000006">
    <property type="protein sequence ID" value="MFC4244857.1"/>
    <property type="molecule type" value="Genomic_DNA"/>
</dbReference>
<feature type="region of interest" description="Disordered" evidence="1">
    <location>
        <begin position="916"/>
        <end position="994"/>
    </location>
</feature>
<protein>
    <submittedName>
        <fullName evidence="3">Uncharacterized protein</fullName>
    </submittedName>
</protein>
<keyword evidence="4" id="KW-1185">Reference proteome</keyword>
<keyword evidence="2" id="KW-0472">Membrane</keyword>
<sequence>MASRLLPRRPRTLARTLYAASAVLLAGSLAALGTFLPSRASTPGSDWSANGVMAPTDSAVTVNWNNGGTTPTADQVARDGTQKLPHTDGKTYDDVPAAVRTTVANDFGGLQLTVSQTTGLRHQGVNLTVTGAASGSGQQPDSLLVMQCWGTATETAPDPEDCQDGVGTVDGGSYVQRGFSVADNASGLVTGTDLKAETGVNLYGQLNGDDFDFTAAVTANVFVPSGHQNLATGAKGTVEVLDPNLKVVAKATPVDGIAKLTLPNPPDDLGQYTAEYIATPSENFSSSARSAPAVDLAYQPSSAPGIGANSPSLAATVPFTAVNNTATVPASSIGTYFTSTTTNEVGALTLPSSAQGTSSRTFEMQTGAESPGLGCGKTGEAPSTDTCWLVAIPMDDALPPSYQLGIASPLTPSLWAQRLQVRLGFAPVSTYCSGGSHAFSIGSELLSDAMNSWIPAMCSNNGVDLDYVQTTDTQARTQYASKSTSLIFTSTPISDSGGTSTLYAPAGLSALTISVLSVDGNTRTPVTGIRLSARLVAKLLTESYQNAVDPGNPLPATDTPWYSKMPASLASDPEFQKLNPQLPSNAALAESDLIVTVAGTDATSALWSWIWNDPDAKSFLSGCPDDASVVNGEASTVNPFYSARSYIDCAGDAPASTTLDATTQDEISPKSASNPDGTVLPSSFVYSKPSYPPNAQAFPQPGYYERPAPSSVAAEGASPLTLADLHPREGTMAAVASDVLRGQEKTLSVFCTDGSACPGTVIIPPGVWINGAAPNYGSGVMGVTDGTAAASDLLPTALLCDDAGDTCVGADNDSLQAAAAHFVPSTTDAHFMQAPSTPAWSDGAYPLTIPVYAEIDTAGLGATDASNYAAVLSYLSGTGQQQGYDIGNLPPGMAPLTSALLAQDARAIATLKAIKPGAPASTSSSSAAPSAPSSAIGPGGGTGPTTQPAGTPDVPGSNQVPPVNNPPAAVSPSGGGGQTSRPGPTPSTTPPATATAAVTPAAAIGPLPAVVGSGLAGSLVCGIAAPIVGRRRKAGQ</sequence>
<feature type="transmembrane region" description="Helical" evidence="2">
    <location>
        <begin position="1007"/>
        <end position="1028"/>
    </location>
</feature>
<accession>A0ABV8QBM5</accession>
<evidence type="ECO:0000256" key="1">
    <source>
        <dbReference type="SAM" id="MobiDB-lite"/>
    </source>
</evidence>
<reference evidence="4" key="1">
    <citation type="journal article" date="2019" name="Int. J. Syst. Evol. Microbiol.">
        <title>The Global Catalogue of Microorganisms (GCM) 10K type strain sequencing project: providing services to taxonomists for standard genome sequencing and annotation.</title>
        <authorList>
            <consortium name="The Broad Institute Genomics Platform"/>
            <consortium name="The Broad Institute Genome Sequencing Center for Infectious Disease"/>
            <person name="Wu L."/>
            <person name="Ma J."/>
        </authorList>
    </citation>
    <scope>NUCLEOTIDE SEQUENCE [LARGE SCALE GENOMIC DNA]</scope>
    <source>
        <strain evidence="4">CGMCC 1.10363</strain>
    </source>
</reference>
<feature type="compositionally biased region" description="Low complexity" evidence="1">
    <location>
        <begin position="916"/>
        <end position="936"/>
    </location>
</feature>
<evidence type="ECO:0000256" key="2">
    <source>
        <dbReference type="SAM" id="Phobius"/>
    </source>
</evidence>
<keyword evidence="2" id="KW-1133">Transmembrane helix</keyword>
<keyword evidence="2" id="KW-0812">Transmembrane</keyword>
<evidence type="ECO:0000313" key="3">
    <source>
        <dbReference type="EMBL" id="MFC4244857.1"/>
    </source>
</evidence>
<gene>
    <name evidence="3" type="ORF">ACFOYW_15895</name>
</gene>
<feature type="compositionally biased region" description="Basic and acidic residues" evidence="1">
    <location>
        <begin position="76"/>
        <end position="91"/>
    </location>
</feature>
<feature type="compositionally biased region" description="Low complexity" evidence="1">
    <location>
        <begin position="944"/>
        <end position="972"/>
    </location>
</feature>
<organism evidence="3 4">
    <name type="scientific">Gryllotalpicola reticulitermitis</name>
    <dbReference type="NCBI Taxonomy" id="1184153"/>
    <lineage>
        <taxon>Bacteria</taxon>
        <taxon>Bacillati</taxon>
        <taxon>Actinomycetota</taxon>
        <taxon>Actinomycetes</taxon>
        <taxon>Micrococcales</taxon>
        <taxon>Microbacteriaceae</taxon>
        <taxon>Gryllotalpicola</taxon>
    </lineage>
</organism>
<name>A0ABV8QBM5_9MICO</name>
<feature type="region of interest" description="Disordered" evidence="1">
    <location>
        <begin position="68"/>
        <end position="91"/>
    </location>
</feature>
<dbReference type="Proteomes" id="UP001595900">
    <property type="component" value="Unassembled WGS sequence"/>
</dbReference>